<keyword evidence="7 10" id="KW-0256">Endoplasmic reticulum</keyword>
<comment type="caution">
    <text evidence="11">The sequence shown here is derived from an EMBL/GenBank/DDBJ whole genome shotgun (WGS) entry which is preliminary data.</text>
</comment>
<name>A0ABQ7MXC7_BRACM</name>
<proteinExistence type="inferred from homology"/>
<organism evidence="11 12">
    <name type="scientific">Brassica rapa subsp. trilocularis</name>
    <dbReference type="NCBI Taxonomy" id="1813537"/>
    <lineage>
        <taxon>Eukaryota</taxon>
        <taxon>Viridiplantae</taxon>
        <taxon>Streptophyta</taxon>
        <taxon>Embryophyta</taxon>
        <taxon>Tracheophyta</taxon>
        <taxon>Spermatophyta</taxon>
        <taxon>Magnoliopsida</taxon>
        <taxon>eudicotyledons</taxon>
        <taxon>Gunneridae</taxon>
        <taxon>Pentapetalae</taxon>
        <taxon>rosids</taxon>
        <taxon>malvids</taxon>
        <taxon>Brassicales</taxon>
        <taxon>Brassicaceae</taxon>
        <taxon>Brassiceae</taxon>
        <taxon>Brassica</taxon>
    </lineage>
</organism>
<keyword evidence="8" id="KW-1133">Transmembrane helix</keyword>
<comment type="subcellular location">
    <subcellularLocation>
        <location evidence="1 10">Endoplasmic reticulum membrane</location>
        <topology evidence="1 10">Multi-pass membrane protein</topology>
    </subcellularLocation>
</comment>
<accession>A0ABQ7MXC7</accession>
<evidence type="ECO:0000313" key="12">
    <source>
        <dbReference type="Proteomes" id="UP000823674"/>
    </source>
</evidence>
<keyword evidence="4 10" id="KW-0328">Glycosyltransferase</keyword>
<gene>
    <name evidence="11" type="primary">A04g508450.1_BraROA</name>
    <name evidence="11" type="ORF">IGI04_017097</name>
</gene>
<dbReference type="PANTHER" id="PTHR12413:SF2">
    <property type="entry name" value="DOLICHYL PYROPHOSPHATE GLC1MAN9GLCNAC2 ALPHA-1,3-GLUCOSYLTRANSFERASE-RELATED"/>
    <property type="match status" value="1"/>
</dbReference>
<comment type="similarity">
    <text evidence="3 10">Belongs to the ALG6/ALG8 glucosyltransferase family.</text>
</comment>
<keyword evidence="6" id="KW-0812">Transmembrane</keyword>
<comment type="pathway">
    <text evidence="2 10">Protein modification; protein glycosylation.</text>
</comment>
<evidence type="ECO:0000256" key="5">
    <source>
        <dbReference type="ARBA" id="ARBA00022679"/>
    </source>
</evidence>
<protein>
    <recommendedName>
        <fullName evidence="10">Alpha-1,3-glucosyltransferase</fullName>
        <ecNumber evidence="10">2.4.1.-</ecNumber>
    </recommendedName>
</protein>
<dbReference type="Proteomes" id="UP000823674">
    <property type="component" value="Chromosome A04"/>
</dbReference>
<evidence type="ECO:0000256" key="9">
    <source>
        <dbReference type="ARBA" id="ARBA00023136"/>
    </source>
</evidence>
<keyword evidence="9" id="KW-0472">Membrane</keyword>
<evidence type="ECO:0000256" key="6">
    <source>
        <dbReference type="ARBA" id="ARBA00022692"/>
    </source>
</evidence>
<evidence type="ECO:0000256" key="7">
    <source>
        <dbReference type="ARBA" id="ARBA00022824"/>
    </source>
</evidence>
<keyword evidence="12" id="KW-1185">Reference proteome</keyword>
<evidence type="ECO:0000256" key="8">
    <source>
        <dbReference type="ARBA" id="ARBA00022989"/>
    </source>
</evidence>
<evidence type="ECO:0000256" key="4">
    <source>
        <dbReference type="ARBA" id="ARBA00022676"/>
    </source>
</evidence>
<evidence type="ECO:0000256" key="3">
    <source>
        <dbReference type="ARBA" id="ARBA00008715"/>
    </source>
</evidence>
<evidence type="ECO:0000313" key="11">
    <source>
        <dbReference type="EMBL" id="KAG5402490.1"/>
    </source>
</evidence>
<evidence type="ECO:0000256" key="1">
    <source>
        <dbReference type="ARBA" id="ARBA00004477"/>
    </source>
</evidence>
<dbReference type="Pfam" id="PF03155">
    <property type="entry name" value="Alg6_Alg8"/>
    <property type="match status" value="1"/>
</dbReference>
<dbReference type="InterPro" id="IPR004856">
    <property type="entry name" value="Glyco_trans_ALG6/ALG8"/>
</dbReference>
<dbReference type="EC" id="2.4.1.-" evidence="10"/>
<keyword evidence="5 10" id="KW-0808">Transferase</keyword>
<dbReference type="PANTHER" id="PTHR12413">
    <property type="entry name" value="DOLICHYL GLYCOSYLTRANSFERASE"/>
    <property type="match status" value="1"/>
</dbReference>
<sequence>MTPCLIKAWKNPQPGLKASLHFIIPLAIVAVPSLEDAEHYFLLSVDSCYSLFPLLYEPQEYPIKCCCCCILWQYVLAFTAQYGEEKVLKSNFKIGHIQKSYLMGLVVVEI</sequence>
<evidence type="ECO:0000256" key="2">
    <source>
        <dbReference type="ARBA" id="ARBA00004922"/>
    </source>
</evidence>
<reference evidence="11 12" key="1">
    <citation type="submission" date="2021-03" db="EMBL/GenBank/DDBJ databases">
        <authorList>
            <person name="King G.J."/>
            <person name="Bancroft I."/>
            <person name="Baten A."/>
            <person name="Bloomfield J."/>
            <person name="Borpatragohain P."/>
            <person name="He Z."/>
            <person name="Irish N."/>
            <person name="Irwin J."/>
            <person name="Liu K."/>
            <person name="Mauleon R.P."/>
            <person name="Moore J."/>
            <person name="Morris R."/>
            <person name="Ostergaard L."/>
            <person name="Wang B."/>
            <person name="Wells R."/>
        </authorList>
    </citation>
    <scope>NUCLEOTIDE SEQUENCE [LARGE SCALE GENOMIC DNA]</scope>
    <source>
        <strain evidence="11">R-o-18</strain>
        <tissue evidence="11">Leaf</tissue>
    </source>
</reference>
<evidence type="ECO:0000256" key="10">
    <source>
        <dbReference type="RuleBase" id="RU363110"/>
    </source>
</evidence>
<dbReference type="EMBL" id="JADBGQ010000004">
    <property type="protein sequence ID" value="KAG5402490.1"/>
    <property type="molecule type" value="Genomic_DNA"/>
</dbReference>